<dbReference type="InParanoid" id="A0A1Q3CMK8"/>
<keyword evidence="1" id="KW-0547">Nucleotide-binding</keyword>
<dbReference type="PROSITE" id="PS00300">
    <property type="entry name" value="SRP54"/>
    <property type="match status" value="1"/>
</dbReference>
<dbReference type="GO" id="GO:0030942">
    <property type="term" value="F:endoplasmic reticulum signal peptide binding"/>
    <property type="evidence" value="ECO:0007669"/>
    <property type="project" value="TreeGrafter"/>
</dbReference>
<accession>A0A1Q3CMK8</accession>
<keyword evidence="4" id="KW-0812">Transmembrane</keyword>
<feature type="domain" description="SRP54-type proteins GTP-binding" evidence="5">
    <location>
        <begin position="185"/>
        <end position="198"/>
    </location>
</feature>
<evidence type="ECO:0000259" key="5">
    <source>
        <dbReference type="PROSITE" id="PS00300"/>
    </source>
</evidence>
<feature type="transmembrane region" description="Helical" evidence="4">
    <location>
        <begin position="25"/>
        <end position="49"/>
    </location>
</feature>
<organism evidence="6 7">
    <name type="scientific">Cephalotus follicularis</name>
    <name type="common">Albany pitcher plant</name>
    <dbReference type="NCBI Taxonomy" id="3775"/>
    <lineage>
        <taxon>Eukaryota</taxon>
        <taxon>Viridiplantae</taxon>
        <taxon>Streptophyta</taxon>
        <taxon>Embryophyta</taxon>
        <taxon>Tracheophyta</taxon>
        <taxon>Spermatophyta</taxon>
        <taxon>Magnoliopsida</taxon>
        <taxon>eudicotyledons</taxon>
        <taxon>Gunneridae</taxon>
        <taxon>Pentapetalae</taxon>
        <taxon>rosids</taxon>
        <taxon>fabids</taxon>
        <taxon>Oxalidales</taxon>
        <taxon>Cephalotaceae</taxon>
        <taxon>Cephalotus</taxon>
    </lineage>
</organism>
<dbReference type="EMBL" id="BDDD01002417">
    <property type="protein sequence ID" value="GAV81490.1"/>
    <property type="molecule type" value="Genomic_DNA"/>
</dbReference>
<dbReference type="OrthoDB" id="10250817at2759"/>
<comment type="caution">
    <text evidence="6">The sequence shown here is derived from an EMBL/GenBank/DDBJ whole genome shotgun (WGS) entry which is preliminary data.</text>
</comment>
<sequence>MFDELYKILDPGKPSFTSTKGKTSVVMFVGLQGYVIGSFHQCFMLWYFFSFKLLGFEPHTGWFALTPSTGSASRVRHYERLFDGIKNAIDGVKTFNEKNCDVIIDDTRGDHKPEAALCKVMRQIYEATKPDLVIFVADSSIGQAAFDKAQSFKQSVAVGAVIVTKMDGHAKGDVALSAITVAKSPVVFLGTGEHMDEFEIFDSKPFVGCLLWMGVWSGLMEKIHEVVPVDKQHELLQKLSEGNFTLRIMYQLYRSTLDMCPIAKIFSVFSESFAESTSTGYEKNYMTMMDSMTDQGKSMLDSSNPKLINKSRVIRMARGRVREVMELLGRERKRV</sequence>
<dbReference type="Pfam" id="PF02978">
    <property type="entry name" value="SRP_SPB"/>
    <property type="match status" value="1"/>
</dbReference>
<keyword evidence="4" id="KW-1133">Transmembrane helix</keyword>
<dbReference type="PANTHER" id="PTHR11564:SF5">
    <property type="entry name" value="SIGNAL RECOGNITION PARTICLE SUBUNIT SRP54"/>
    <property type="match status" value="1"/>
</dbReference>
<keyword evidence="7" id="KW-1185">Reference proteome</keyword>
<dbReference type="GO" id="GO:0003924">
    <property type="term" value="F:GTPase activity"/>
    <property type="evidence" value="ECO:0007669"/>
    <property type="project" value="InterPro"/>
</dbReference>
<dbReference type="SMART" id="SM00962">
    <property type="entry name" value="SRP54"/>
    <property type="match status" value="1"/>
</dbReference>
<proteinExistence type="predicted"/>
<dbReference type="GO" id="GO:0005525">
    <property type="term" value="F:GTP binding"/>
    <property type="evidence" value="ECO:0007669"/>
    <property type="project" value="UniProtKB-KW"/>
</dbReference>
<evidence type="ECO:0000256" key="2">
    <source>
        <dbReference type="ARBA" id="ARBA00023134"/>
    </source>
</evidence>
<dbReference type="InterPro" id="IPR004125">
    <property type="entry name" value="Signal_recog_particle_SRP54_M"/>
</dbReference>
<evidence type="ECO:0000256" key="1">
    <source>
        <dbReference type="ARBA" id="ARBA00022741"/>
    </source>
</evidence>
<evidence type="ECO:0000256" key="4">
    <source>
        <dbReference type="SAM" id="Phobius"/>
    </source>
</evidence>
<keyword evidence="4" id="KW-0472">Membrane</keyword>
<dbReference type="Gene3D" id="1.20.120.140">
    <property type="entry name" value="Signal recognition particle SRP54, nucleotide-binding domain"/>
    <property type="match status" value="1"/>
</dbReference>
<evidence type="ECO:0000313" key="6">
    <source>
        <dbReference type="EMBL" id="GAV81490.1"/>
    </source>
</evidence>
<dbReference type="GO" id="GO:0005786">
    <property type="term" value="C:signal recognition particle, endoplasmic reticulum targeting"/>
    <property type="evidence" value="ECO:0007669"/>
    <property type="project" value="TreeGrafter"/>
</dbReference>
<evidence type="ECO:0000313" key="7">
    <source>
        <dbReference type="Proteomes" id="UP000187406"/>
    </source>
</evidence>
<dbReference type="Proteomes" id="UP000187406">
    <property type="component" value="Unassembled WGS sequence"/>
</dbReference>
<comment type="catalytic activity">
    <reaction evidence="3">
        <text>GTP + H2O = GDP + phosphate + H(+)</text>
        <dbReference type="Rhea" id="RHEA:19669"/>
        <dbReference type="ChEBI" id="CHEBI:15377"/>
        <dbReference type="ChEBI" id="CHEBI:15378"/>
        <dbReference type="ChEBI" id="CHEBI:37565"/>
        <dbReference type="ChEBI" id="CHEBI:43474"/>
        <dbReference type="ChEBI" id="CHEBI:58189"/>
        <dbReference type="EC" id="3.6.5.4"/>
    </reaction>
    <physiologicalReaction direction="left-to-right" evidence="3">
        <dbReference type="Rhea" id="RHEA:19670"/>
    </physiologicalReaction>
</comment>
<dbReference type="InterPro" id="IPR027417">
    <property type="entry name" value="P-loop_NTPase"/>
</dbReference>
<dbReference type="SUPFAM" id="SSF47446">
    <property type="entry name" value="Signal peptide-binding domain"/>
    <property type="match status" value="1"/>
</dbReference>
<dbReference type="GO" id="GO:0008312">
    <property type="term" value="F:7S RNA binding"/>
    <property type="evidence" value="ECO:0007669"/>
    <property type="project" value="InterPro"/>
</dbReference>
<dbReference type="Gene3D" id="3.40.50.300">
    <property type="entry name" value="P-loop containing nucleotide triphosphate hydrolases"/>
    <property type="match status" value="1"/>
</dbReference>
<name>A0A1Q3CMK8_CEPFO</name>
<dbReference type="InterPro" id="IPR022941">
    <property type="entry name" value="SRP54"/>
</dbReference>
<dbReference type="STRING" id="3775.A0A1Q3CMK8"/>
<dbReference type="PANTHER" id="PTHR11564">
    <property type="entry name" value="SIGNAL RECOGNITION PARTICLE 54K PROTEIN SRP54"/>
    <property type="match status" value="1"/>
</dbReference>
<dbReference type="InterPro" id="IPR000897">
    <property type="entry name" value="SRP54_GTPase_dom"/>
</dbReference>
<dbReference type="InterPro" id="IPR036891">
    <property type="entry name" value="Signal_recog_part_SRP54_M_sf"/>
</dbReference>
<protein>
    <submittedName>
        <fullName evidence="6">SRP54 domain-containing protein/SRP_SPB domain-containing protein</fullName>
    </submittedName>
</protein>
<dbReference type="Gene3D" id="1.10.260.30">
    <property type="entry name" value="Signal recognition particle, SRP54 subunit, M-domain"/>
    <property type="match status" value="1"/>
</dbReference>
<gene>
    <name evidence="6" type="ORF">CFOL_v3_24945</name>
</gene>
<dbReference type="SUPFAM" id="SSF52540">
    <property type="entry name" value="P-loop containing nucleoside triphosphate hydrolases"/>
    <property type="match status" value="1"/>
</dbReference>
<dbReference type="AlphaFoldDB" id="A0A1Q3CMK8"/>
<dbReference type="InterPro" id="IPR042101">
    <property type="entry name" value="SRP54_N_sf"/>
</dbReference>
<evidence type="ECO:0000256" key="3">
    <source>
        <dbReference type="ARBA" id="ARBA00048157"/>
    </source>
</evidence>
<feature type="non-terminal residue" evidence="6">
    <location>
        <position position="335"/>
    </location>
</feature>
<keyword evidence="2" id="KW-0342">GTP-binding</keyword>
<dbReference type="GO" id="GO:0006616">
    <property type="term" value="P:SRP-dependent cotranslational protein targeting to membrane, translocation"/>
    <property type="evidence" value="ECO:0007669"/>
    <property type="project" value="TreeGrafter"/>
</dbReference>
<dbReference type="Pfam" id="PF00448">
    <property type="entry name" value="SRP54"/>
    <property type="match status" value="1"/>
</dbReference>
<reference evidence="7" key="1">
    <citation type="submission" date="2016-04" db="EMBL/GenBank/DDBJ databases">
        <title>Cephalotus genome sequencing.</title>
        <authorList>
            <person name="Fukushima K."/>
            <person name="Hasebe M."/>
            <person name="Fang X."/>
        </authorList>
    </citation>
    <scope>NUCLEOTIDE SEQUENCE [LARGE SCALE GENOMIC DNA]</scope>
    <source>
        <strain evidence="7">cv. St1</strain>
    </source>
</reference>
<dbReference type="GO" id="GO:0005829">
    <property type="term" value="C:cytosol"/>
    <property type="evidence" value="ECO:0007669"/>
    <property type="project" value="TreeGrafter"/>
</dbReference>